<evidence type="ECO:0000256" key="1">
    <source>
        <dbReference type="SAM" id="MobiDB-lite"/>
    </source>
</evidence>
<name>A0A4Y2DC50_ARAVE</name>
<accession>A0A4Y2DC50</accession>
<keyword evidence="3" id="KW-1185">Reference proteome</keyword>
<dbReference type="Proteomes" id="UP000499080">
    <property type="component" value="Unassembled WGS sequence"/>
</dbReference>
<feature type="compositionally biased region" description="Low complexity" evidence="1">
    <location>
        <begin position="48"/>
        <end position="59"/>
    </location>
</feature>
<sequence>MHLITFHPHHQREINIKEERHTTKAATCTLIPSFHGSSSSRTRRMKRASSSSKSRQTTRPHSETNREECWPVFLKGYHSDPNSKKTGSSRSGFPIEAAAVMHPRAVGIVCKEAAAAGVFDHGRPLCGCFVSK</sequence>
<evidence type="ECO:0000313" key="3">
    <source>
        <dbReference type="Proteomes" id="UP000499080"/>
    </source>
</evidence>
<dbReference type="AlphaFoldDB" id="A0A4Y2DC50"/>
<gene>
    <name evidence="2" type="ORF">AVEN_55345_1</name>
</gene>
<dbReference type="EMBL" id="BGPR01000342">
    <property type="protein sequence ID" value="GBM14353.1"/>
    <property type="molecule type" value="Genomic_DNA"/>
</dbReference>
<reference evidence="2 3" key="1">
    <citation type="journal article" date="2019" name="Sci. Rep.">
        <title>Orb-weaving spider Araneus ventricosus genome elucidates the spidroin gene catalogue.</title>
        <authorList>
            <person name="Kono N."/>
            <person name="Nakamura H."/>
            <person name="Ohtoshi R."/>
            <person name="Moran D.A.P."/>
            <person name="Shinohara A."/>
            <person name="Yoshida Y."/>
            <person name="Fujiwara M."/>
            <person name="Mori M."/>
            <person name="Tomita M."/>
            <person name="Arakawa K."/>
        </authorList>
    </citation>
    <scope>NUCLEOTIDE SEQUENCE [LARGE SCALE GENOMIC DNA]</scope>
</reference>
<protein>
    <submittedName>
        <fullName evidence="2">Uncharacterized protein</fullName>
    </submittedName>
</protein>
<comment type="caution">
    <text evidence="2">The sequence shown here is derived from an EMBL/GenBank/DDBJ whole genome shotgun (WGS) entry which is preliminary data.</text>
</comment>
<evidence type="ECO:0000313" key="2">
    <source>
        <dbReference type="EMBL" id="GBM14353.1"/>
    </source>
</evidence>
<proteinExistence type="predicted"/>
<organism evidence="2 3">
    <name type="scientific">Araneus ventricosus</name>
    <name type="common">Orbweaver spider</name>
    <name type="synonym">Epeira ventricosa</name>
    <dbReference type="NCBI Taxonomy" id="182803"/>
    <lineage>
        <taxon>Eukaryota</taxon>
        <taxon>Metazoa</taxon>
        <taxon>Ecdysozoa</taxon>
        <taxon>Arthropoda</taxon>
        <taxon>Chelicerata</taxon>
        <taxon>Arachnida</taxon>
        <taxon>Araneae</taxon>
        <taxon>Araneomorphae</taxon>
        <taxon>Entelegynae</taxon>
        <taxon>Araneoidea</taxon>
        <taxon>Araneidae</taxon>
        <taxon>Araneus</taxon>
    </lineage>
</organism>
<feature type="region of interest" description="Disordered" evidence="1">
    <location>
        <begin position="31"/>
        <end position="67"/>
    </location>
</feature>